<evidence type="ECO:0000313" key="2">
    <source>
        <dbReference type="EMBL" id="MFD0862882.1"/>
    </source>
</evidence>
<evidence type="ECO:0000313" key="3">
    <source>
        <dbReference type="Proteomes" id="UP001596978"/>
    </source>
</evidence>
<comment type="caution">
    <text evidence="2">The sequence shown here is derived from an EMBL/GenBank/DDBJ whole genome shotgun (WGS) entry which is preliminary data.</text>
</comment>
<proteinExistence type="predicted"/>
<name>A0ABW3D0Q2_9FLAO</name>
<keyword evidence="1" id="KW-1133">Transmembrane helix</keyword>
<evidence type="ECO:0008006" key="4">
    <source>
        <dbReference type="Google" id="ProtNLM"/>
    </source>
</evidence>
<protein>
    <recommendedName>
        <fullName evidence="4">RING-type E3 ubiquitin transferase</fullName>
    </recommendedName>
</protein>
<gene>
    <name evidence="2" type="ORF">ACFQ1M_11770</name>
</gene>
<dbReference type="EMBL" id="JBHTJH010000017">
    <property type="protein sequence ID" value="MFD0862882.1"/>
    <property type="molecule type" value="Genomic_DNA"/>
</dbReference>
<keyword evidence="1" id="KW-0812">Transmembrane</keyword>
<reference evidence="3" key="1">
    <citation type="journal article" date="2019" name="Int. J. Syst. Evol. Microbiol.">
        <title>The Global Catalogue of Microorganisms (GCM) 10K type strain sequencing project: providing services to taxonomists for standard genome sequencing and annotation.</title>
        <authorList>
            <consortium name="The Broad Institute Genomics Platform"/>
            <consortium name="The Broad Institute Genome Sequencing Center for Infectious Disease"/>
            <person name="Wu L."/>
            <person name="Ma J."/>
        </authorList>
    </citation>
    <scope>NUCLEOTIDE SEQUENCE [LARGE SCALE GENOMIC DNA]</scope>
    <source>
        <strain evidence="3">CCUG 62952</strain>
    </source>
</reference>
<accession>A0ABW3D0Q2</accession>
<evidence type="ECO:0000256" key="1">
    <source>
        <dbReference type="SAM" id="Phobius"/>
    </source>
</evidence>
<feature type="transmembrane region" description="Helical" evidence="1">
    <location>
        <begin position="6"/>
        <end position="26"/>
    </location>
</feature>
<sequence length="227" mass="25951">MDTNSIFIVFFVLALGLAAFFLSLYYSKLYRLRRAINKIPTKQIYAVKEGERTKVIGKAELHSESLYAPLSNRKCVCYHVKVDKKVSSGKSSRWKTIIDEYSAVDFMMTHRGEDILVKMENYDSFLVKDAKYNSGLMNAADLKLENYLASHGHESKGWLGISKTIRYQEGIIGIGERIAVVGNATWRPPDELNLDYNYSKVMVLEGNKEQKLLLTDDPKTVNHKQNR</sequence>
<keyword evidence="1" id="KW-0472">Membrane</keyword>
<organism evidence="2 3">
    <name type="scientific">Sungkyunkwania multivorans</name>
    <dbReference type="NCBI Taxonomy" id="1173618"/>
    <lineage>
        <taxon>Bacteria</taxon>
        <taxon>Pseudomonadati</taxon>
        <taxon>Bacteroidota</taxon>
        <taxon>Flavobacteriia</taxon>
        <taxon>Flavobacteriales</taxon>
        <taxon>Flavobacteriaceae</taxon>
        <taxon>Sungkyunkwania</taxon>
    </lineage>
</organism>
<keyword evidence="3" id="KW-1185">Reference proteome</keyword>
<dbReference type="RefSeq" id="WP_386408431.1">
    <property type="nucleotide sequence ID" value="NZ_JBHTJH010000017.1"/>
</dbReference>
<dbReference type="Proteomes" id="UP001596978">
    <property type="component" value="Unassembled WGS sequence"/>
</dbReference>